<dbReference type="InterPro" id="IPR025269">
    <property type="entry name" value="SAM-like_dom"/>
</dbReference>
<accession>A0A1M4U7E8</accession>
<dbReference type="GO" id="GO:0003677">
    <property type="term" value="F:DNA binding"/>
    <property type="evidence" value="ECO:0007669"/>
    <property type="project" value="UniProtKB-KW"/>
</dbReference>
<dbReference type="GO" id="GO:0015074">
    <property type="term" value="P:DNA integration"/>
    <property type="evidence" value="ECO:0007669"/>
    <property type="project" value="InterPro"/>
</dbReference>
<dbReference type="InterPro" id="IPR002104">
    <property type="entry name" value="Integrase_catalytic"/>
</dbReference>
<dbReference type="Gene3D" id="1.10.150.130">
    <property type="match status" value="1"/>
</dbReference>
<keyword evidence="3" id="KW-0233">DNA recombination</keyword>
<evidence type="ECO:0000259" key="4">
    <source>
        <dbReference type="PROSITE" id="PS51898"/>
    </source>
</evidence>
<dbReference type="PROSITE" id="PS51898">
    <property type="entry name" value="TYR_RECOMBINASE"/>
    <property type="match status" value="1"/>
</dbReference>
<dbReference type="PANTHER" id="PTHR30349:SF64">
    <property type="entry name" value="PROPHAGE INTEGRASE INTD-RELATED"/>
    <property type="match status" value="1"/>
</dbReference>
<sequence>MKSTFKILFYARKNQVNKNGEVGIMVRITVNGEYAQFSSKFNVDPSIWDTKANRVIGKSARVYQLNTALDNIRATLFLHYQEIERHESSVSAEKIKNAFLGISTKQQMLLVVFKRHNEDLQKRIGKGISESAVGRYELTRKRLADFMRNQYNLSDIALKEINYSFITGFDTYLRVTCNCNINTTAKFMQQFKRIIILAKNNGWISADPFVNYKIRLQKVDRGYLTQEELNMIMQKRFAIKRIEQVRDVFLFSCYTGLAYVDVKNLKENDIRCSFDGKLWIMKKRQKTNIQSNILLLNIPKLILEKYKGKLLNGKVLPVLSNQKMNSYLKEIADLCGIRQNLTFHLARHTFATTVTLSKGVPIETVSKMLGHSNIKTTQIYARITNSKISHDMEELSEKLEGANKMLNI</sequence>
<dbReference type="InterPro" id="IPR011010">
    <property type="entry name" value="DNA_brk_join_enz"/>
</dbReference>
<gene>
    <name evidence="5" type="ORF">SAMN05444274_101597</name>
</gene>
<dbReference type="RefSeq" id="WP_175549930.1">
    <property type="nucleotide sequence ID" value="NZ_FQUM01000001.1"/>
</dbReference>
<dbReference type="InterPro" id="IPR035386">
    <property type="entry name" value="Arm-DNA-bind_5"/>
</dbReference>
<dbReference type="Pfam" id="PF00589">
    <property type="entry name" value="Phage_integrase"/>
    <property type="match status" value="1"/>
</dbReference>
<dbReference type="SUPFAM" id="SSF56349">
    <property type="entry name" value="DNA breaking-rejoining enzymes"/>
    <property type="match status" value="1"/>
</dbReference>
<dbReference type="AlphaFoldDB" id="A0A1M4U7E8"/>
<dbReference type="InterPro" id="IPR010998">
    <property type="entry name" value="Integrase_recombinase_N"/>
</dbReference>
<protein>
    <submittedName>
        <fullName evidence="5">Site-specific recombinase XerD</fullName>
    </submittedName>
</protein>
<organism evidence="5 6">
    <name type="scientific">Mariniphaga anaerophila</name>
    <dbReference type="NCBI Taxonomy" id="1484053"/>
    <lineage>
        <taxon>Bacteria</taxon>
        <taxon>Pseudomonadati</taxon>
        <taxon>Bacteroidota</taxon>
        <taxon>Bacteroidia</taxon>
        <taxon>Marinilabiliales</taxon>
        <taxon>Prolixibacteraceae</taxon>
        <taxon>Mariniphaga</taxon>
    </lineage>
</organism>
<name>A0A1M4U7E8_9BACT</name>
<dbReference type="PANTHER" id="PTHR30349">
    <property type="entry name" value="PHAGE INTEGRASE-RELATED"/>
    <property type="match status" value="1"/>
</dbReference>
<feature type="domain" description="Tyr recombinase" evidence="4">
    <location>
        <begin position="219"/>
        <end position="400"/>
    </location>
</feature>
<evidence type="ECO:0000313" key="5">
    <source>
        <dbReference type="EMBL" id="SHE52573.1"/>
    </source>
</evidence>
<dbReference type="Pfam" id="PF13102">
    <property type="entry name" value="Phage_int_SAM_5"/>
    <property type="match status" value="1"/>
</dbReference>
<dbReference type="EMBL" id="FQUM01000001">
    <property type="protein sequence ID" value="SHE52573.1"/>
    <property type="molecule type" value="Genomic_DNA"/>
</dbReference>
<evidence type="ECO:0000313" key="6">
    <source>
        <dbReference type="Proteomes" id="UP000184164"/>
    </source>
</evidence>
<dbReference type="STRING" id="1484053.SAMN05444274_101597"/>
<keyword evidence="2" id="KW-0238">DNA-binding</keyword>
<dbReference type="InterPro" id="IPR013762">
    <property type="entry name" value="Integrase-like_cat_sf"/>
</dbReference>
<comment type="similarity">
    <text evidence="1">Belongs to the 'phage' integrase family.</text>
</comment>
<keyword evidence="6" id="KW-1185">Reference proteome</keyword>
<dbReference type="Proteomes" id="UP000184164">
    <property type="component" value="Unassembled WGS sequence"/>
</dbReference>
<dbReference type="Pfam" id="PF17293">
    <property type="entry name" value="Arm-DNA-bind_5"/>
    <property type="match status" value="1"/>
</dbReference>
<dbReference type="GO" id="GO:0006310">
    <property type="term" value="P:DNA recombination"/>
    <property type="evidence" value="ECO:0007669"/>
    <property type="project" value="UniProtKB-KW"/>
</dbReference>
<evidence type="ECO:0000256" key="3">
    <source>
        <dbReference type="ARBA" id="ARBA00023172"/>
    </source>
</evidence>
<evidence type="ECO:0000256" key="1">
    <source>
        <dbReference type="ARBA" id="ARBA00008857"/>
    </source>
</evidence>
<dbReference type="InterPro" id="IPR050090">
    <property type="entry name" value="Tyrosine_recombinase_XerCD"/>
</dbReference>
<dbReference type="CDD" id="cd01185">
    <property type="entry name" value="INTN1_C_like"/>
    <property type="match status" value="1"/>
</dbReference>
<evidence type="ECO:0000256" key="2">
    <source>
        <dbReference type="ARBA" id="ARBA00023125"/>
    </source>
</evidence>
<dbReference type="Gene3D" id="1.10.443.10">
    <property type="entry name" value="Intergrase catalytic core"/>
    <property type="match status" value="1"/>
</dbReference>
<proteinExistence type="inferred from homology"/>
<reference evidence="5 6" key="1">
    <citation type="submission" date="2016-11" db="EMBL/GenBank/DDBJ databases">
        <authorList>
            <person name="Jaros S."/>
            <person name="Januszkiewicz K."/>
            <person name="Wedrychowicz H."/>
        </authorList>
    </citation>
    <scope>NUCLEOTIDE SEQUENCE [LARGE SCALE GENOMIC DNA]</scope>
    <source>
        <strain evidence="5 6">DSM 26910</strain>
    </source>
</reference>